<evidence type="ECO:0000313" key="2">
    <source>
        <dbReference type="Proteomes" id="UP000093309"/>
    </source>
</evidence>
<organism evidence="1 2">
    <name type="scientific">Paenibacillus pectinilyticus</name>
    <dbReference type="NCBI Taxonomy" id="512399"/>
    <lineage>
        <taxon>Bacteria</taxon>
        <taxon>Bacillati</taxon>
        <taxon>Bacillota</taxon>
        <taxon>Bacilli</taxon>
        <taxon>Bacillales</taxon>
        <taxon>Paenibacillaceae</taxon>
        <taxon>Paenibacillus</taxon>
    </lineage>
</organism>
<sequence length="67" mass="7758">MSLCNCDKCGRLFLAKWESRCTSCSQLVLKDTHKVKDFVREHPRATLIEIYNMTGVPLQTIKELMRA</sequence>
<protein>
    <recommendedName>
        <fullName evidence="3">Flagellar protein</fullName>
    </recommendedName>
</protein>
<name>A0A1C1A1D1_9BACL</name>
<dbReference type="EMBL" id="LYPC01000020">
    <property type="protein sequence ID" value="OCT14335.1"/>
    <property type="molecule type" value="Genomic_DNA"/>
</dbReference>
<proteinExistence type="predicted"/>
<accession>A0A1C1A1D1</accession>
<evidence type="ECO:0000313" key="1">
    <source>
        <dbReference type="EMBL" id="OCT14335.1"/>
    </source>
</evidence>
<comment type="caution">
    <text evidence="1">The sequence shown here is derived from an EMBL/GenBank/DDBJ whole genome shotgun (WGS) entry which is preliminary data.</text>
</comment>
<dbReference type="STRING" id="512399.A8709_26280"/>
<gene>
    <name evidence="1" type="ORF">A8709_26280</name>
</gene>
<reference evidence="2" key="1">
    <citation type="submission" date="2016-05" db="EMBL/GenBank/DDBJ databases">
        <title>Paenibacillus oryzae. sp. nov., isolated from the rice root.</title>
        <authorList>
            <person name="Zhang J."/>
            <person name="Zhang X."/>
        </authorList>
    </citation>
    <scope>NUCLEOTIDE SEQUENCE [LARGE SCALE GENOMIC DNA]</scope>
    <source>
        <strain evidence="2">KCTC13222</strain>
    </source>
</reference>
<keyword evidence="2" id="KW-1185">Reference proteome</keyword>
<evidence type="ECO:0008006" key="3">
    <source>
        <dbReference type="Google" id="ProtNLM"/>
    </source>
</evidence>
<dbReference type="AlphaFoldDB" id="A0A1C1A1D1"/>
<dbReference type="Proteomes" id="UP000093309">
    <property type="component" value="Unassembled WGS sequence"/>
</dbReference>